<dbReference type="Gene3D" id="1.25.40.10">
    <property type="entry name" value="Tetratricopeptide repeat domain"/>
    <property type="match status" value="1"/>
</dbReference>
<feature type="transmembrane region" description="Helical" evidence="6">
    <location>
        <begin position="108"/>
        <end position="126"/>
    </location>
</feature>
<dbReference type="InterPro" id="IPR007016">
    <property type="entry name" value="O-antigen_ligase-rel_domated"/>
</dbReference>
<proteinExistence type="predicted"/>
<evidence type="ECO:0000259" key="7">
    <source>
        <dbReference type="Pfam" id="PF04932"/>
    </source>
</evidence>
<dbReference type="InterPro" id="IPR011990">
    <property type="entry name" value="TPR-like_helical_dom_sf"/>
</dbReference>
<feature type="transmembrane region" description="Helical" evidence="6">
    <location>
        <begin position="254"/>
        <end position="272"/>
    </location>
</feature>
<feature type="transmembrane region" description="Helical" evidence="6">
    <location>
        <begin position="176"/>
        <end position="195"/>
    </location>
</feature>
<feature type="transmembrane region" description="Helical" evidence="6">
    <location>
        <begin position="44"/>
        <end position="63"/>
    </location>
</feature>
<name>A0A1G1ZSG8_9BACT</name>
<feature type="domain" description="O-antigen ligase-related" evidence="7">
    <location>
        <begin position="207"/>
        <end position="366"/>
    </location>
</feature>
<dbReference type="Proteomes" id="UP000177690">
    <property type="component" value="Unassembled WGS sequence"/>
</dbReference>
<keyword evidence="3 6" id="KW-1133">Transmembrane helix</keyword>
<evidence type="ECO:0000256" key="5">
    <source>
        <dbReference type="PROSITE-ProRule" id="PRU00339"/>
    </source>
</evidence>
<keyword evidence="2 6" id="KW-0812">Transmembrane</keyword>
<evidence type="ECO:0000256" key="3">
    <source>
        <dbReference type="ARBA" id="ARBA00022989"/>
    </source>
</evidence>
<feature type="transmembrane region" description="Helical" evidence="6">
    <location>
        <begin position="202"/>
        <end position="219"/>
    </location>
</feature>
<keyword evidence="4 6" id="KW-0472">Membrane</keyword>
<feature type="transmembrane region" description="Helical" evidence="6">
    <location>
        <begin position="444"/>
        <end position="465"/>
    </location>
</feature>
<dbReference type="STRING" id="1798409.A3I24_02645"/>
<sequence length="719" mass="82236">MNLSTYQLKNYYLWAIKALIFVIPFLSLWIATSMYFPYITGRNFVFRILVELAIVLWVGLVMIDKSYRPKPSSIFTAVFIFILIVGLADMLGVNPIKSFWSNYERMEGYLTFLHLGAYFLILTTVFKRKDWLVFFNIFAIASILVGFWGVLQKLGLKEAIQGGGVRIDGTIGNPTYLAAYLLLATTLFFILFFNAQKRWQKYLYLAGIVFNLIIIYFSATRGVVLALLVAFFLFLILYLAIFRGSEAEKQYRKWALILLALIVILPSIFWLIKDQSWVQENEVLSRFADISLTEKTTRSRFLMWNLSWQAVKERPILGWGQENYIQVFSKYYDPRLYDQEPWFDRAHNIIFDWLINAGALGLAAYLSIFGALFVTIARVLKRSLISKKEGLILIVAPIAYFVQNIFVFDNINTYIIFFTLLAYVNSVQQNEIAQSGNLAIQSGNSAFIGIPAIFLAMMLAVIYFVNIKPLQQARAIIGSLIATTDQTDPFNKTFQAFDKAWSYNTFGNGETLEQLARVSKALLDQEVPKDIKLKFLQSAALKIEDFLTDHPSDIRVYLYLADLYQSAIALDRQYLVLARDYFKKAIELSPKKQQIYSALANNYLINRETEKAMEILDEAIAIGPFNPEVHANRAIIAILTGQNSIVQAELKELNKIRIDSEAIKDPNALSVYLGQLQKIADIFIRAKDNAKAIVIYEELVRRAPNNEQFKGILQGLKDL</sequence>
<evidence type="ECO:0000256" key="1">
    <source>
        <dbReference type="ARBA" id="ARBA00004141"/>
    </source>
</evidence>
<dbReference type="SUPFAM" id="SSF48452">
    <property type="entry name" value="TPR-like"/>
    <property type="match status" value="1"/>
</dbReference>
<organism evidence="8 9">
    <name type="scientific">Candidatus Harrisonbacteria bacterium RIFCSPLOWO2_02_FULL_41_13b</name>
    <dbReference type="NCBI Taxonomy" id="1798409"/>
    <lineage>
        <taxon>Bacteria</taxon>
        <taxon>Candidatus Harrisoniibacteriota</taxon>
    </lineage>
</organism>
<feature type="transmembrane region" description="Helical" evidence="6">
    <location>
        <begin position="133"/>
        <end position="151"/>
    </location>
</feature>
<gene>
    <name evidence="8" type="ORF">A3I24_02645</name>
</gene>
<evidence type="ECO:0000313" key="8">
    <source>
        <dbReference type="EMBL" id="OGY67056.1"/>
    </source>
</evidence>
<accession>A0A1G1ZSG8</accession>
<dbReference type="AlphaFoldDB" id="A0A1G1ZSG8"/>
<feature type="transmembrane region" description="Helical" evidence="6">
    <location>
        <begin position="12"/>
        <end position="32"/>
    </location>
</feature>
<dbReference type="PANTHER" id="PTHR37422">
    <property type="entry name" value="TEICHURONIC ACID BIOSYNTHESIS PROTEIN TUAE"/>
    <property type="match status" value="1"/>
</dbReference>
<dbReference type="PANTHER" id="PTHR37422:SF13">
    <property type="entry name" value="LIPOPOLYSACCHARIDE BIOSYNTHESIS PROTEIN PA4999-RELATED"/>
    <property type="match status" value="1"/>
</dbReference>
<feature type="transmembrane region" description="Helical" evidence="6">
    <location>
        <begin position="391"/>
        <end position="424"/>
    </location>
</feature>
<dbReference type="GO" id="GO:0016020">
    <property type="term" value="C:membrane"/>
    <property type="evidence" value="ECO:0007669"/>
    <property type="project" value="UniProtKB-SubCell"/>
</dbReference>
<feature type="repeat" description="TPR" evidence="5">
    <location>
        <begin position="593"/>
        <end position="626"/>
    </location>
</feature>
<evidence type="ECO:0000256" key="2">
    <source>
        <dbReference type="ARBA" id="ARBA00022692"/>
    </source>
</evidence>
<dbReference type="Pfam" id="PF04932">
    <property type="entry name" value="Wzy_C"/>
    <property type="match status" value="1"/>
</dbReference>
<dbReference type="PROSITE" id="PS50005">
    <property type="entry name" value="TPR"/>
    <property type="match status" value="1"/>
</dbReference>
<feature type="transmembrane region" description="Helical" evidence="6">
    <location>
        <begin position="225"/>
        <end position="242"/>
    </location>
</feature>
<evidence type="ECO:0000256" key="6">
    <source>
        <dbReference type="SAM" id="Phobius"/>
    </source>
</evidence>
<reference evidence="8 9" key="1">
    <citation type="journal article" date="2016" name="Nat. Commun.">
        <title>Thousands of microbial genomes shed light on interconnected biogeochemical processes in an aquifer system.</title>
        <authorList>
            <person name="Anantharaman K."/>
            <person name="Brown C.T."/>
            <person name="Hug L.A."/>
            <person name="Sharon I."/>
            <person name="Castelle C.J."/>
            <person name="Probst A.J."/>
            <person name="Thomas B.C."/>
            <person name="Singh A."/>
            <person name="Wilkins M.J."/>
            <person name="Karaoz U."/>
            <person name="Brodie E.L."/>
            <person name="Williams K.H."/>
            <person name="Hubbard S.S."/>
            <person name="Banfield J.F."/>
        </authorList>
    </citation>
    <scope>NUCLEOTIDE SEQUENCE [LARGE SCALE GENOMIC DNA]</scope>
</reference>
<feature type="transmembrane region" description="Helical" evidence="6">
    <location>
        <begin position="75"/>
        <end position="96"/>
    </location>
</feature>
<evidence type="ECO:0000256" key="4">
    <source>
        <dbReference type="ARBA" id="ARBA00023136"/>
    </source>
</evidence>
<dbReference type="InterPro" id="IPR019734">
    <property type="entry name" value="TPR_rpt"/>
</dbReference>
<protein>
    <recommendedName>
        <fullName evidence="7">O-antigen ligase-related domain-containing protein</fullName>
    </recommendedName>
</protein>
<keyword evidence="5" id="KW-0802">TPR repeat</keyword>
<dbReference type="Pfam" id="PF14559">
    <property type="entry name" value="TPR_19"/>
    <property type="match status" value="1"/>
</dbReference>
<comment type="caution">
    <text evidence="8">The sequence shown here is derived from an EMBL/GenBank/DDBJ whole genome shotgun (WGS) entry which is preliminary data.</text>
</comment>
<feature type="transmembrane region" description="Helical" evidence="6">
    <location>
        <begin position="353"/>
        <end position="379"/>
    </location>
</feature>
<comment type="subcellular location">
    <subcellularLocation>
        <location evidence="1">Membrane</location>
        <topology evidence="1">Multi-pass membrane protein</topology>
    </subcellularLocation>
</comment>
<dbReference type="EMBL" id="MHJL01000030">
    <property type="protein sequence ID" value="OGY67056.1"/>
    <property type="molecule type" value="Genomic_DNA"/>
</dbReference>
<evidence type="ECO:0000313" key="9">
    <source>
        <dbReference type="Proteomes" id="UP000177690"/>
    </source>
</evidence>
<dbReference type="InterPro" id="IPR051533">
    <property type="entry name" value="WaaL-like"/>
</dbReference>